<evidence type="ECO:0000313" key="3">
    <source>
        <dbReference type="EMBL" id="OXS77818.1"/>
    </source>
</evidence>
<protein>
    <recommendedName>
        <fullName evidence="2">Bacterial Ig-like domain-containing protein</fullName>
    </recommendedName>
</protein>
<dbReference type="OrthoDB" id="2085239at2"/>
<dbReference type="InterPro" id="IPR046878">
    <property type="entry name" value="Big_14"/>
</dbReference>
<dbReference type="EMBL" id="MWSK01000004">
    <property type="protein sequence ID" value="OXS77818.1"/>
    <property type="molecule type" value="Genomic_DNA"/>
</dbReference>
<organism evidence="4 5">
    <name type="scientific">Domibacillus enclensis</name>
    <dbReference type="NCBI Taxonomy" id="1017273"/>
    <lineage>
        <taxon>Bacteria</taxon>
        <taxon>Bacillati</taxon>
        <taxon>Bacillota</taxon>
        <taxon>Bacilli</taxon>
        <taxon>Bacillales</taxon>
        <taxon>Bacillaceae</taxon>
        <taxon>Domibacillus</taxon>
    </lineage>
</organism>
<dbReference type="Proteomes" id="UP000215545">
    <property type="component" value="Unassembled WGS sequence"/>
</dbReference>
<reference evidence="3" key="3">
    <citation type="submission" date="2017-03" db="EMBL/GenBank/DDBJ databases">
        <authorList>
            <person name="Dastager S.G."/>
            <person name="Neurgaonkar P.S."/>
            <person name="Dharne M.S."/>
        </authorList>
    </citation>
    <scope>NUCLEOTIDE SEQUENCE</scope>
    <source>
        <strain evidence="3">DSM 25145</strain>
    </source>
</reference>
<dbReference type="Pfam" id="PF20251">
    <property type="entry name" value="Big_14"/>
    <property type="match status" value="1"/>
</dbReference>
<evidence type="ECO:0000259" key="2">
    <source>
        <dbReference type="Pfam" id="PF20251"/>
    </source>
</evidence>
<gene>
    <name evidence="3" type="ORF">B1B05_09430</name>
    <name evidence="4" type="ORF">SAMN05443094_10438</name>
</gene>
<keyword evidence="6" id="KW-1185">Reference proteome</keyword>
<evidence type="ECO:0000256" key="1">
    <source>
        <dbReference type="SAM" id="SignalP"/>
    </source>
</evidence>
<accession>A0A1N6W0U0</accession>
<evidence type="ECO:0000313" key="4">
    <source>
        <dbReference type="EMBL" id="SIQ83739.1"/>
    </source>
</evidence>
<name>A0A1N6W0U0_9BACI</name>
<keyword evidence="1" id="KW-0732">Signal</keyword>
<dbReference type="AlphaFoldDB" id="A0A1N6W0U0"/>
<feature type="domain" description="Bacterial Ig-like" evidence="2">
    <location>
        <begin position="55"/>
        <end position="161"/>
    </location>
</feature>
<evidence type="ECO:0000313" key="6">
    <source>
        <dbReference type="Proteomes" id="UP000215545"/>
    </source>
</evidence>
<dbReference type="PROSITE" id="PS51257">
    <property type="entry name" value="PROKAR_LIPOPROTEIN"/>
    <property type="match status" value="1"/>
</dbReference>
<feature type="signal peptide" evidence="1">
    <location>
        <begin position="1"/>
        <end position="19"/>
    </location>
</feature>
<feature type="chain" id="PRO_5038894955" description="Bacterial Ig-like domain-containing protein" evidence="1">
    <location>
        <begin position="20"/>
        <end position="176"/>
    </location>
</feature>
<sequence>MKKTYGFIFCFTAIVLFLAACQSNEQKVTEATNAIDEGLNEKAMEQKLPESKEDIAFEVEIKQHTDSPSVINILMQNNSNNFVIYDRQFSIEKNVEGIWYFVPFEDDLKVFQDDAPAVSAQETISEKIDLTQLKDNLSPGNYRVTRTFSKVISSNESEAETQYKDFKLAAPFKVTN</sequence>
<evidence type="ECO:0000313" key="5">
    <source>
        <dbReference type="Proteomes" id="UP000186385"/>
    </source>
</evidence>
<dbReference type="Proteomes" id="UP000186385">
    <property type="component" value="Unassembled WGS sequence"/>
</dbReference>
<proteinExistence type="predicted"/>
<dbReference type="RefSeq" id="WP_045849109.1">
    <property type="nucleotide sequence ID" value="NZ_FTLX01000004.1"/>
</dbReference>
<reference evidence="6" key="2">
    <citation type="submission" date="2017-03" db="EMBL/GenBank/DDBJ databases">
        <title>Bacillus sp. V-88(T) DSM27956, whole genome shotgun sequencing project.</title>
        <authorList>
            <person name="Dastager S.G."/>
            <person name="Neurgaonkar P.S."/>
            <person name="Dharne M.S."/>
        </authorList>
    </citation>
    <scope>NUCLEOTIDE SEQUENCE [LARGE SCALE GENOMIC DNA]</scope>
    <source>
        <strain evidence="6">DSM 25145</strain>
    </source>
</reference>
<dbReference type="EMBL" id="FTLX01000004">
    <property type="protein sequence ID" value="SIQ83739.1"/>
    <property type="molecule type" value="Genomic_DNA"/>
</dbReference>
<reference evidence="4 5" key="1">
    <citation type="submission" date="2017-01" db="EMBL/GenBank/DDBJ databases">
        <authorList>
            <person name="Mah S.A."/>
            <person name="Swanson W.J."/>
            <person name="Moy G.W."/>
            <person name="Vacquier V.D."/>
        </authorList>
    </citation>
    <scope>NUCLEOTIDE SEQUENCE [LARGE SCALE GENOMIC DNA]</scope>
    <source>
        <strain evidence="4 5">NIO-1016</strain>
    </source>
</reference>